<name>A0A498N0F9_LABRO</name>
<reference evidence="1 2" key="1">
    <citation type="submission" date="2018-03" db="EMBL/GenBank/DDBJ databases">
        <title>Draft genome sequence of Rohu Carp (Labeo rohita).</title>
        <authorList>
            <person name="Das P."/>
            <person name="Kushwaha B."/>
            <person name="Joshi C.G."/>
            <person name="Kumar D."/>
            <person name="Nagpure N.S."/>
            <person name="Sahoo L."/>
            <person name="Das S.P."/>
            <person name="Bit A."/>
            <person name="Patnaik S."/>
            <person name="Meher P.K."/>
            <person name="Jayasankar P."/>
            <person name="Koringa P.G."/>
            <person name="Patel N.V."/>
            <person name="Hinsu A.T."/>
            <person name="Kumar R."/>
            <person name="Pandey M."/>
            <person name="Agarwal S."/>
            <person name="Srivastava S."/>
            <person name="Singh M."/>
            <person name="Iquebal M.A."/>
            <person name="Jaiswal S."/>
            <person name="Angadi U.B."/>
            <person name="Kumar N."/>
            <person name="Raza M."/>
            <person name="Shah T.M."/>
            <person name="Rai A."/>
            <person name="Jena J.K."/>
        </authorList>
    </citation>
    <scope>NUCLEOTIDE SEQUENCE [LARGE SCALE GENOMIC DNA]</scope>
    <source>
        <strain evidence="1">DASCIFA01</strain>
        <tissue evidence="1">Testis</tissue>
    </source>
</reference>
<evidence type="ECO:0000313" key="2">
    <source>
        <dbReference type="Proteomes" id="UP000290572"/>
    </source>
</evidence>
<sequence>MCPLASARPCQNIYIVGENVMPIIPANPSSGALPRRRNEAAGGRGLMAPCPLAMAVLLEQEQEGSLRSSQEALIKGSPEGALLKGAHIPTIVMVALS</sequence>
<gene>
    <name evidence="1" type="ORF">ROHU_019778</name>
</gene>
<keyword evidence="2" id="KW-1185">Reference proteome</keyword>
<protein>
    <submittedName>
        <fullName evidence="1">Uncharacterized protein</fullName>
    </submittedName>
</protein>
<proteinExistence type="predicted"/>
<dbReference type="Proteomes" id="UP000290572">
    <property type="component" value="Unassembled WGS sequence"/>
</dbReference>
<evidence type="ECO:0000313" key="1">
    <source>
        <dbReference type="EMBL" id="RXN27769.1"/>
    </source>
</evidence>
<comment type="caution">
    <text evidence="1">The sequence shown here is derived from an EMBL/GenBank/DDBJ whole genome shotgun (WGS) entry which is preliminary data.</text>
</comment>
<dbReference type="AlphaFoldDB" id="A0A498N0F9"/>
<accession>A0A498N0F9</accession>
<organism evidence="1 2">
    <name type="scientific">Labeo rohita</name>
    <name type="common">Indian major carp</name>
    <name type="synonym">Cyprinus rohita</name>
    <dbReference type="NCBI Taxonomy" id="84645"/>
    <lineage>
        <taxon>Eukaryota</taxon>
        <taxon>Metazoa</taxon>
        <taxon>Chordata</taxon>
        <taxon>Craniata</taxon>
        <taxon>Vertebrata</taxon>
        <taxon>Euteleostomi</taxon>
        <taxon>Actinopterygii</taxon>
        <taxon>Neopterygii</taxon>
        <taxon>Teleostei</taxon>
        <taxon>Ostariophysi</taxon>
        <taxon>Cypriniformes</taxon>
        <taxon>Cyprinidae</taxon>
        <taxon>Labeoninae</taxon>
        <taxon>Labeonini</taxon>
        <taxon>Labeo</taxon>
    </lineage>
</organism>
<dbReference type="EMBL" id="QBIY01011962">
    <property type="protein sequence ID" value="RXN27769.1"/>
    <property type="molecule type" value="Genomic_DNA"/>
</dbReference>